<dbReference type="PROSITE" id="PS01361">
    <property type="entry name" value="ZF_DOF_1"/>
    <property type="match status" value="1"/>
</dbReference>
<accession>A0A8K0H4W8</accession>
<comment type="subcellular location">
    <subcellularLocation>
        <location evidence="8 9">Nucleus</location>
    </subcellularLocation>
</comment>
<dbReference type="PANTHER" id="PTHR31992">
    <property type="entry name" value="DOF ZINC FINGER PROTEIN DOF1.4-RELATED"/>
    <property type="match status" value="1"/>
</dbReference>
<keyword evidence="5 8" id="KW-0238">DNA-binding</keyword>
<dbReference type="GO" id="GO:0003677">
    <property type="term" value="F:DNA binding"/>
    <property type="evidence" value="ECO:0007669"/>
    <property type="project" value="UniProtKB-UniRule"/>
</dbReference>
<dbReference type="AlphaFoldDB" id="A0A8K0H4W8"/>
<organism evidence="12 13">
    <name type="scientific">Rhamnella rubrinervis</name>
    <dbReference type="NCBI Taxonomy" id="2594499"/>
    <lineage>
        <taxon>Eukaryota</taxon>
        <taxon>Viridiplantae</taxon>
        <taxon>Streptophyta</taxon>
        <taxon>Embryophyta</taxon>
        <taxon>Tracheophyta</taxon>
        <taxon>Spermatophyta</taxon>
        <taxon>Magnoliopsida</taxon>
        <taxon>eudicotyledons</taxon>
        <taxon>Gunneridae</taxon>
        <taxon>Pentapetalae</taxon>
        <taxon>rosids</taxon>
        <taxon>fabids</taxon>
        <taxon>Rosales</taxon>
        <taxon>Rhamnaceae</taxon>
        <taxon>rhamnoid group</taxon>
        <taxon>Rhamneae</taxon>
        <taxon>Rhamnella</taxon>
    </lineage>
</organism>
<keyword evidence="6 9" id="KW-0804">Transcription</keyword>
<keyword evidence="2 8" id="KW-0863">Zinc-finger</keyword>
<evidence type="ECO:0000256" key="6">
    <source>
        <dbReference type="ARBA" id="ARBA00023163"/>
    </source>
</evidence>
<evidence type="ECO:0000256" key="5">
    <source>
        <dbReference type="ARBA" id="ARBA00023125"/>
    </source>
</evidence>
<comment type="function">
    <text evidence="9">Transcription factor that binds specifically to a 5'-AA[AG]G-3' consensus core sequence.</text>
</comment>
<dbReference type="PROSITE" id="PS50884">
    <property type="entry name" value="ZF_DOF_2"/>
    <property type="match status" value="1"/>
</dbReference>
<feature type="region of interest" description="Disordered" evidence="10">
    <location>
        <begin position="154"/>
        <end position="178"/>
    </location>
</feature>
<evidence type="ECO:0000256" key="1">
    <source>
        <dbReference type="ARBA" id="ARBA00022723"/>
    </source>
</evidence>
<dbReference type="EMBL" id="VOIH02000005">
    <property type="protein sequence ID" value="KAF3445543.1"/>
    <property type="molecule type" value="Genomic_DNA"/>
</dbReference>
<keyword evidence="1 9" id="KW-0479">Metal-binding</keyword>
<evidence type="ECO:0000256" key="10">
    <source>
        <dbReference type="SAM" id="MobiDB-lite"/>
    </source>
</evidence>
<name>A0A8K0H4W8_9ROSA</name>
<evidence type="ECO:0000256" key="9">
    <source>
        <dbReference type="RuleBase" id="RU369094"/>
    </source>
</evidence>
<dbReference type="GO" id="GO:0003700">
    <property type="term" value="F:DNA-binding transcription factor activity"/>
    <property type="evidence" value="ECO:0007669"/>
    <property type="project" value="UniProtKB-UniRule"/>
</dbReference>
<comment type="caution">
    <text evidence="12">The sequence shown here is derived from an EMBL/GenBank/DDBJ whole genome shotgun (WGS) entry which is preliminary data.</text>
</comment>
<evidence type="ECO:0000313" key="12">
    <source>
        <dbReference type="EMBL" id="KAF3445543.1"/>
    </source>
</evidence>
<gene>
    <name evidence="12" type="ORF">FNV43_RR10719</name>
</gene>
<feature type="domain" description="Dof-type" evidence="11">
    <location>
        <begin position="35"/>
        <end position="89"/>
    </location>
</feature>
<dbReference type="PANTHER" id="PTHR31992:SF316">
    <property type="entry name" value="DOF ZINC FINGER PROTEIN DOF1.2"/>
    <property type="match status" value="1"/>
</dbReference>
<keyword evidence="7 8" id="KW-0539">Nucleus</keyword>
<dbReference type="Pfam" id="PF02701">
    <property type="entry name" value="Zn_ribbon_Dof"/>
    <property type="match status" value="1"/>
</dbReference>
<sequence>MFTPFGDQVLQQCPPRQPLTTMMEKSWKPSIEIAPNCPRCASSNTKFCYYNNYSLSQPRYFCKGCRRYWTKGGSLRNVPVGGGCRKNRRGKSVRLPHREPPASLSSSQDSAEPSENSNGDSGGGGTSTGSSSSLSSYIDMAVVFAKFLNQEPGLTDHISPNEPSDSPSCLEPESVRNDKQSLVVEELVPGYDPQNEKIEEVLGINEIGSEFGLESFLDDHQHEVEQDVFWCDHEAASAHDHNAIPKFTWPPMVCMQELEAFPSDHDDHLRFSTNLMINDNWSSFDFFSGFEVFSRS</sequence>
<evidence type="ECO:0000256" key="7">
    <source>
        <dbReference type="ARBA" id="ARBA00023242"/>
    </source>
</evidence>
<evidence type="ECO:0000256" key="4">
    <source>
        <dbReference type="ARBA" id="ARBA00023015"/>
    </source>
</evidence>
<feature type="compositionally biased region" description="Polar residues" evidence="10">
    <location>
        <begin position="103"/>
        <end position="113"/>
    </location>
</feature>
<keyword evidence="4 9" id="KW-0805">Transcription regulation</keyword>
<evidence type="ECO:0000313" key="13">
    <source>
        <dbReference type="Proteomes" id="UP000796880"/>
    </source>
</evidence>
<feature type="compositionally biased region" description="Basic residues" evidence="10">
    <location>
        <begin position="85"/>
        <end position="95"/>
    </location>
</feature>
<evidence type="ECO:0000256" key="2">
    <source>
        <dbReference type="ARBA" id="ARBA00022771"/>
    </source>
</evidence>
<dbReference type="GO" id="GO:0005634">
    <property type="term" value="C:nucleus"/>
    <property type="evidence" value="ECO:0007669"/>
    <property type="project" value="UniProtKB-SubCell"/>
</dbReference>
<dbReference type="Proteomes" id="UP000796880">
    <property type="component" value="Unassembled WGS sequence"/>
</dbReference>
<evidence type="ECO:0000256" key="8">
    <source>
        <dbReference type="PROSITE-ProRule" id="PRU00071"/>
    </source>
</evidence>
<dbReference type="OrthoDB" id="1927254at2759"/>
<keyword evidence="3 9" id="KW-0862">Zinc</keyword>
<dbReference type="GO" id="GO:0008270">
    <property type="term" value="F:zinc ion binding"/>
    <property type="evidence" value="ECO:0007669"/>
    <property type="project" value="UniProtKB-KW"/>
</dbReference>
<proteinExistence type="predicted"/>
<evidence type="ECO:0000259" key="11">
    <source>
        <dbReference type="PROSITE" id="PS50884"/>
    </source>
</evidence>
<dbReference type="InterPro" id="IPR003851">
    <property type="entry name" value="Znf_Dof"/>
</dbReference>
<protein>
    <recommendedName>
        <fullName evidence="9">Dof zinc finger protein</fullName>
    </recommendedName>
</protein>
<reference evidence="12" key="1">
    <citation type="submission" date="2020-03" db="EMBL/GenBank/DDBJ databases">
        <title>A high-quality chromosome-level genome assembly of a woody plant with both climbing and erect habits, Rhamnella rubrinervis.</title>
        <authorList>
            <person name="Lu Z."/>
            <person name="Yang Y."/>
            <person name="Zhu X."/>
            <person name="Sun Y."/>
        </authorList>
    </citation>
    <scope>NUCLEOTIDE SEQUENCE</scope>
    <source>
        <strain evidence="12">BYM</strain>
        <tissue evidence="12">Leaf</tissue>
    </source>
</reference>
<feature type="region of interest" description="Disordered" evidence="10">
    <location>
        <begin position="79"/>
        <end position="131"/>
    </location>
</feature>
<dbReference type="InterPro" id="IPR045174">
    <property type="entry name" value="Dof"/>
</dbReference>
<evidence type="ECO:0000256" key="3">
    <source>
        <dbReference type="ARBA" id="ARBA00022833"/>
    </source>
</evidence>
<keyword evidence="13" id="KW-1185">Reference proteome</keyword>